<proteinExistence type="inferred from homology"/>
<reference evidence="3" key="1">
    <citation type="submission" date="2021-01" db="EMBL/GenBank/DDBJ databases">
        <authorList>
            <person name="Corre E."/>
            <person name="Pelletier E."/>
            <person name="Niang G."/>
            <person name="Scheremetjew M."/>
            <person name="Finn R."/>
            <person name="Kale V."/>
            <person name="Holt S."/>
            <person name="Cochrane G."/>
            <person name="Meng A."/>
            <person name="Brown T."/>
            <person name="Cohen L."/>
        </authorList>
    </citation>
    <scope>NUCLEOTIDE SEQUENCE</scope>
    <source>
        <strain evidence="3">CCAP1064/1</strain>
    </source>
</reference>
<dbReference type="PANTHER" id="PTHR22835">
    <property type="entry name" value="ZINC FINGER FYVE DOMAIN CONTAINING PROTEIN"/>
    <property type="match status" value="1"/>
</dbReference>
<dbReference type="GO" id="GO:0016788">
    <property type="term" value="F:hydrolase activity, acting on ester bonds"/>
    <property type="evidence" value="ECO:0007669"/>
    <property type="project" value="InterPro"/>
</dbReference>
<dbReference type="PANTHER" id="PTHR22835:SF659">
    <property type="entry name" value="GDSL LIPASE_ACYLHYDROLASE, PUTATIVE (AFU_ORTHOLOGUE AFUA_2G00510)-RELATED"/>
    <property type="match status" value="1"/>
</dbReference>
<organism evidence="3">
    <name type="scientific">Proboscia inermis</name>
    <dbReference type="NCBI Taxonomy" id="420281"/>
    <lineage>
        <taxon>Eukaryota</taxon>
        <taxon>Sar</taxon>
        <taxon>Stramenopiles</taxon>
        <taxon>Ochrophyta</taxon>
        <taxon>Bacillariophyta</taxon>
        <taxon>Coscinodiscophyceae</taxon>
        <taxon>Rhizosoleniophycidae</taxon>
        <taxon>Rhizosoleniales</taxon>
        <taxon>Rhizosoleniaceae</taxon>
        <taxon>Proboscia</taxon>
    </lineage>
</organism>
<dbReference type="EMBL" id="HBEL01041679">
    <property type="protein sequence ID" value="CAD8423260.1"/>
    <property type="molecule type" value="Transcribed_RNA"/>
</dbReference>
<dbReference type="InterPro" id="IPR036514">
    <property type="entry name" value="SGNH_hydro_sf"/>
</dbReference>
<evidence type="ECO:0000313" key="3">
    <source>
        <dbReference type="EMBL" id="CAD8423260.1"/>
    </source>
</evidence>
<protein>
    <recommendedName>
        <fullName evidence="4">SGNH hydrolase-type esterase domain-containing protein</fullName>
    </recommendedName>
</protein>
<comment type="similarity">
    <text evidence="1">Belongs to the 'GDSL' lipolytic enzyme family.</text>
</comment>
<sequence length="216" mass="23541">MVSLNTLTKQLVFVSFCVYFIAEHVGASSSDKFLRGEERALKKTKKGKKGKKKGKKGTVCENNIPTFSEMYVFGDSLSDSGNLQTVNSQLPPRFTANGKYAVEYVAEGLGLELEKSNHILAYATQNLAFITGTNYAIASSTAISRGRGIDLLDQVNAFMWAKEGQTPPDALYVVMTGGNDINGAVHNPLYIEGTNKTTIVSQTKLNLSDHRIFNSS</sequence>
<dbReference type="InterPro" id="IPR001087">
    <property type="entry name" value="GDSL"/>
</dbReference>
<evidence type="ECO:0000256" key="2">
    <source>
        <dbReference type="SAM" id="SignalP"/>
    </source>
</evidence>
<evidence type="ECO:0000256" key="1">
    <source>
        <dbReference type="ARBA" id="ARBA00008668"/>
    </source>
</evidence>
<feature type="signal peptide" evidence="2">
    <location>
        <begin position="1"/>
        <end position="27"/>
    </location>
</feature>
<keyword evidence="2" id="KW-0732">Signal</keyword>
<gene>
    <name evidence="3" type="ORF">PINE0816_LOCUS19418</name>
</gene>
<evidence type="ECO:0008006" key="4">
    <source>
        <dbReference type="Google" id="ProtNLM"/>
    </source>
</evidence>
<accession>A0A7S0GJ67</accession>
<dbReference type="AlphaFoldDB" id="A0A7S0GJ67"/>
<dbReference type="Pfam" id="PF00657">
    <property type="entry name" value="Lipase_GDSL"/>
    <property type="match status" value="1"/>
</dbReference>
<name>A0A7S0GJ67_9STRA</name>
<dbReference type="Gene3D" id="3.40.50.1110">
    <property type="entry name" value="SGNH hydrolase"/>
    <property type="match status" value="1"/>
</dbReference>
<feature type="chain" id="PRO_5031469930" description="SGNH hydrolase-type esterase domain-containing protein" evidence="2">
    <location>
        <begin position="28"/>
        <end position="216"/>
    </location>
</feature>